<comment type="caution">
    <text evidence="1">The sequence shown here is derived from an EMBL/GenBank/DDBJ whole genome shotgun (WGS) entry which is preliminary data.</text>
</comment>
<dbReference type="PANTHER" id="PTHR37326:SF1">
    <property type="entry name" value="BLL3975 PROTEIN"/>
    <property type="match status" value="1"/>
</dbReference>
<accession>A0A7C4CZY3</accession>
<name>A0A7C4CZY3_9CREN</name>
<dbReference type="EMBL" id="DTCA01000016">
    <property type="protein sequence ID" value="HGM06847.1"/>
    <property type="molecule type" value="Genomic_DNA"/>
</dbReference>
<protein>
    <submittedName>
        <fullName evidence="1">Uncharacterized protein</fullName>
    </submittedName>
</protein>
<dbReference type="InterPro" id="IPR053138">
    <property type="entry name" value="N-alpha-Ac-DABA_deacetylase"/>
</dbReference>
<dbReference type="AlphaFoldDB" id="A0A7C4CZY3"/>
<proteinExistence type="predicted"/>
<reference evidence="1" key="1">
    <citation type="journal article" date="2020" name="mSystems">
        <title>Genome- and Community-Level Interaction Insights into Carbon Utilization and Element Cycling Functions of Hydrothermarchaeota in Hydrothermal Sediment.</title>
        <authorList>
            <person name="Zhou Z."/>
            <person name="Liu Y."/>
            <person name="Xu W."/>
            <person name="Pan J."/>
            <person name="Luo Z.H."/>
            <person name="Li M."/>
        </authorList>
    </citation>
    <scope>NUCLEOTIDE SEQUENCE [LARGE SCALE GENOMIC DNA]</scope>
    <source>
        <strain evidence="1">SpSt-658</strain>
    </source>
</reference>
<dbReference type="PANTHER" id="PTHR37326">
    <property type="entry name" value="BLL3975 PROTEIN"/>
    <property type="match status" value="1"/>
</dbReference>
<gene>
    <name evidence="1" type="ORF">ENU31_00355</name>
</gene>
<sequence length="277" mass="30946">MIIILTERINLAVDIGFNIYVFGKGSPCIVLMSGGTKSDGCGVAVLQKLVKELKDLSVQGTIKIIPQINEYSSVFYINKCLKNRLKISSPLCRLIDRMKEMISNQCMAIEIVCRSSFIPHIVVSPYKPLDDVMQRLVKSIPIDIVVNYELKSLGFKLAENNYKVVTIVGRGGKTFDLNDVEYLYDILLDTLTNLGFIKRKTISKTIEQKIFSSYNLIKCTSRGLFVPSVQAGSIIEKGSIIGTVNDVEIKTQYDGVVLYISRPRLCDINETVCIIIS</sequence>
<evidence type="ECO:0000313" key="1">
    <source>
        <dbReference type="EMBL" id="HGM06847.1"/>
    </source>
</evidence>
<dbReference type="Gene3D" id="3.40.630.10">
    <property type="entry name" value="Zn peptidases"/>
    <property type="match status" value="1"/>
</dbReference>
<dbReference type="SUPFAM" id="SSF53187">
    <property type="entry name" value="Zn-dependent exopeptidases"/>
    <property type="match status" value="1"/>
</dbReference>
<organism evidence="1">
    <name type="scientific">Ignisphaera aggregans</name>
    <dbReference type="NCBI Taxonomy" id="334771"/>
    <lineage>
        <taxon>Archaea</taxon>
        <taxon>Thermoproteota</taxon>
        <taxon>Thermoprotei</taxon>
        <taxon>Desulfurococcales</taxon>
        <taxon>Desulfurococcaceae</taxon>
        <taxon>Ignisphaera</taxon>
    </lineage>
</organism>